<keyword evidence="3" id="KW-1185">Reference proteome</keyword>
<reference evidence="2" key="2">
    <citation type="submission" date="2015-06" db="UniProtKB">
        <authorList>
            <consortium name="EnsemblProtists"/>
        </authorList>
    </citation>
    <scope>IDENTIFICATION</scope>
    <source>
        <strain evidence="2">Emoy2</strain>
    </source>
</reference>
<dbReference type="EMBL" id="JH598065">
    <property type="status" value="NOT_ANNOTATED_CDS"/>
    <property type="molecule type" value="Genomic_DNA"/>
</dbReference>
<feature type="transmembrane region" description="Helical" evidence="1">
    <location>
        <begin position="33"/>
        <end position="54"/>
    </location>
</feature>
<organism evidence="2 3">
    <name type="scientific">Hyaloperonospora arabidopsidis (strain Emoy2)</name>
    <name type="common">Downy mildew agent</name>
    <name type="synonym">Peronospora arabidopsidis</name>
    <dbReference type="NCBI Taxonomy" id="559515"/>
    <lineage>
        <taxon>Eukaryota</taxon>
        <taxon>Sar</taxon>
        <taxon>Stramenopiles</taxon>
        <taxon>Oomycota</taxon>
        <taxon>Peronosporomycetes</taxon>
        <taxon>Peronosporales</taxon>
        <taxon>Peronosporaceae</taxon>
        <taxon>Hyaloperonospora</taxon>
    </lineage>
</organism>
<dbReference type="EnsemblProtists" id="HpaT812082">
    <property type="protein sequence ID" value="HpaP812082"/>
    <property type="gene ID" value="HpaG812082"/>
</dbReference>
<evidence type="ECO:0000313" key="3">
    <source>
        <dbReference type="Proteomes" id="UP000011713"/>
    </source>
</evidence>
<evidence type="ECO:0000256" key="1">
    <source>
        <dbReference type="SAM" id="Phobius"/>
    </source>
</evidence>
<dbReference type="VEuPathDB" id="FungiDB:HpaG812082"/>
<sequence length="68" mass="8207">MWWEDANFEACVLKKVDRSVYDNYHIMVRWPKMFLGTTYVIMGALCMVPTIFYFDKHKLSPRKLVDTR</sequence>
<name>M4BZQ8_HYAAE</name>
<accession>M4BZQ8</accession>
<protein>
    <submittedName>
        <fullName evidence="2">Uncharacterized protein</fullName>
    </submittedName>
</protein>
<evidence type="ECO:0000313" key="2">
    <source>
        <dbReference type="EnsemblProtists" id="HpaP812082"/>
    </source>
</evidence>
<reference evidence="3" key="1">
    <citation type="journal article" date="2010" name="Science">
        <title>Signatures of adaptation to obligate biotrophy in the Hyaloperonospora arabidopsidis genome.</title>
        <authorList>
            <person name="Baxter L."/>
            <person name="Tripathy S."/>
            <person name="Ishaque N."/>
            <person name="Boot N."/>
            <person name="Cabral A."/>
            <person name="Kemen E."/>
            <person name="Thines M."/>
            <person name="Ah-Fong A."/>
            <person name="Anderson R."/>
            <person name="Badejoko W."/>
            <person name="Bittner-Eddy P."/>
            <person name="Boore J.L."/>
            <person name="Chibucos M.C."/>
            <person name="Coates M."/>
            <person name="Dehal P."/>
            <person name="Delehaunty K."/>
            <person name="Dong S."/>
            <person name="Downton P."/>
            <person name="Dumas B."/>
            <person name="Fabro G."/>
            <person name="Fronick C."/>
            <person name="Fuerstenberg S.I."/>
            <person name="Fulton L."/>
            <person name="Gaulin E."/>
            <person name="Govers F."/>
            <person name="Hughes L."/>
            <person name="Humphray S."/>
            <person name="Jiang R.H."/>
            <person name="Judelson H."/>
            <person name="Kamoun S."/>
            <person name="Kyung K."/>
            <person name="Meijer H."/>
            <person name="Minx P."/>
            <person name="Morris P."/>
            <person name="Nelson J."/>
            <person name="Phuntumart V."/>
            <person name="Qutob D."/>
            <person name="Rehmany A."/>
            <person name="Rougon-Cardoso A."/>
            <person name="Ryden P."/>
            <person name="Torto-Alalibo T."/>
            <person name="Studholme D."/>
            <person name="Wang Y."/>
            <person name="Win J."/>
            <person name="Wood J."/>
            <person name="Clifton S.W."/>
            <person name="Rogers J."/>
            <person name="Van den Ackerveken G."/>
            <person name="Jones J.D."/>
            <person name="McDowell J.M."/>
            <person name="Beynon J."/>
            <person name="Tyler B.M."/>
        </authorList>
    </citation>
    <scope>NUCLEOTIDE SEQUENCE [LARGE SCALE GENOMIC DNA]</scope>
    <source>
        <strain evidence="3">Emoy2</strain>
    </source>
</reference>
<dbReference type="AlphaFoldDB" id="M4BZQ8"/>
<proteinExistence type="predicted"/>
<dbReference type="Proteomes" id="UP000011713">
    <property type="component" value="Unassembled WGS sequence"/>
</dbReference>
<dbReference type="InParanoid" id="M4BZQ8"/>
<keyword evidence="1" id="KW-1133">Transmembrane helix</keyword>
<dbReference type="HOGENOM" id="CLU_2799413_0_0_1"/>
<keyword evidence="1" id="KW-0472">Membrane</keyword>
<keyword evidence="1" id="KW-0812">Transmembrane</keyword>